<dbReference type="Gene3D" id="3.40.50.1820">
    <property type="entry name" value="alpha/beta hydrolase"/>
    <property type="match status" value="2"/>
</dbReference>
<accession>A0A8H7EZJ8</accession>
<evidence type="ECO:0000256" key="5">
    <source>
        <dbReference type="ARBA" id="ARBA00023180"/>
    </source>
</evidence>
<gene>
    <name evidence="6" type="ORF">Agabi119p4_6203</name>
</gene>
<dbReference type="EMBL" id="JABXXO010000009">
    <property type="protein sequence ID" value="KAF7770229.1"/>
    <property type="molecule type" value="Genomic_DNA"/>
</dbReference>
<proteinExistence type="inferred from homology"/>
<protein>
    <submittedName>
        <fullName evidence="6">Uncharacterized protein</fullName>
    </submittedName>
</protein>
<dbReference type="AlphaFoldDB" id="A0A8H7EZJ8"/>
<dbReference type="PANTHER" id="PTHR11010">
    <property type="entry name" value="PROTEASE S28 PRO-X CARBOXYPEPTIDASE-RELATED"/>
    <property type="match status" value="1"/>
</dbReference>
<dbReference type="InterPro" id="IPR008758">
    <property type="entry name" value="Peptidase_S28"/>
</dbReference>
<keyword evidence="2" id="KW-0645">Protease</keyword>
<keyword evidence="4" id="KW-0378">Hydrolase</keyword>
<dbReference type="PANTHER" id="PTHR11010:SF109">
    <property type="entry name" value="PEPTIDASE, FAMILY S28, PUTATIVE (AFU_ORTHOLOGUE AFUA_4G03790)-RELATED"/>
    <property type="match status" value="1"/>
</dbReference>
<dbReference type="GO" id="GO:0008239">
    <property type="term" value="F:dipeptidyl-peptidase activity"/>
    <property type="evidence" value="ECO:0007669"/>
    <property type="project" value="TreeGrafter"/>
</dbReference>
<name>A0A8H7EZJ8_AGABI</name>
<evidence type="ECO:0000256" key="1">
    <source>
        <dbReference type="ARBA" id="ARBA00011079"/>
    </source>
</evidence>
<comment type="caution">
    <text evidence="6">The sequence shown here is derived from an EMBL/GenBank/DDBJ whole genome shotgun (WGS) entry which is preliminary data.</text>
</comment>
<organism evidence="6 7">
    <name type="scientific">Agaricus bisporus var. burnettii</name>
    <dbReference type="NCBI Taxonomy" id="192524"/>
    <lineage>
        <taxon>Eukaryota</taxon>
        <taxon>Fungi</taxon>
        <taxon>Dikarya</taxon>
        <taxon>Basidiomycota</taxon>
        <taxon>Agaricomycotina</taxon>
        <taxon>Agaricomycetes</taxon>
        <taxon>Agaricomycetidae</taxon>
        <taxon>Agaricales</taxon>
        <taxon>Agaricineae</taxon>
        <taxon>Agaricaceae</taxon>
        <taxon>Agaricus</taxon>
    </lineage>
</organism>
<evidence type="ECO:0000256" key="3">
    <source>
        <dbReference type="ARBA" id="ARBA00022729"/>
    </source>
</evidence>
<sequence>MTPIQHLRLFCLTVILVIGFAGILGQTRRVTPASAPGIRLPRLTPLTPTPLERLSFASDESSGDPIADGGEYFIEIPVDHFENKTTQTFKNRFWVNATYWEDGGPVFVFDSGEQDAEPLLPYYLQEYHGQSAVMRLAERYNGVAILWEHRFYGVSLPFPVNRNTTGDQWQFLNTEQALEDFIFFANSFRKSSSDRQIPSKGDIRNDPLALPIHPSGIPWVFLGGSYPGIRAAHLRIRNPEVVYAAWASSAPVQAEVDMASYYKAAERSLTRNCSADWVSVTRHVDDTLMGDDDEAKTRMKLELLKARAGKPGGDTTEAEDITEDDARGTSDVSAASILMDPLDFYQYYGFKDSLLPFCNLLETKNFTQDAVEKGISTEEGVQSAFEAFLTAISELDYDSVPSSSSDPIADRSWMWQYCSEYGFYQRGDRNNPLSIQTAFASLELFQGQCNRSFEGFIPPSPQTSKVNKYGGWNMNPSNVLWTNGEFDPWRTMGLASIEDNAPKRTPSVNIPECNSVSSDNNTFFGMTYDDMVHVSDMRILLTPDSNHTNFGTVGFYSPVAQEPFFAGIGLFQLALDKWLPCFDKQTEH</sequence>
<dbReference type="Pfam" id="PF05577">
    <property type="entry name" value="Peptidase_S28"/>
    <property type="match status" value="3"/>
</dbReference>
<dbReference type="GO" id="GO:0006508">
    <property type="term" value="P:proteolysis"/>
    <property type="evidence" value="ECO:0007669"/>
    <property type="project" value="UniProtKB-KW"/>
</dbReference>
<keyword evidence="5" id="KW-0325">Glycoprotein</keyword>
<reference evidence="6 7" key="1">
    <citation type="journal article" name="Sci. Rep.">
        <title>Telomere-to-telomere assembled and centromere annotated genomes of the two main subspecies of the button mushroom Agaricus bisporus reveal especially polymorphic chromosome ends.</title>
        <authorList>
            <person name="Sonnenberg A.S.M."/>
            <person name="Sedaghat-Telgerd N."/>
            <person name="Lavrijssen B."/>
            <person name="Ohm R.A."/>
            <person name="Hendrickx P.M."/>
            <person name="Scholtmeijer K."/>
            <person name="Baars J.J.P."/>
            <person name="van Peer A."/>
        </authorList>
    </citation>
    <scope>NUCLEOTIDE SEQUENCE [LARGE SCALE GENOMIC DNA]</scope>
    <source>
        <strain evidence="6 7">H119_p4</strain>
    </source>
</reference>
<dbReference type="InterPro" id="IPR029058">
    <property type="entry name" value="AB_hydrolase_fold"/>
</dbReference>
<evidence type="ECO:0000256" key="2">
    <source>
        <dbReference type="ARBA" id="ARBA00022670"/>
    </source>
</evidence>
<evidence type="ECO:0000256" key="4">
    <source>
        <dbReference type="ARBA" id="ARBA00022801"/>
    </source>
</evidence>
<dbReference type="GO" id="GO:0070008">
    <property type="term" value="F:serine-type exopeptidase activity"/>
    <property type="evidence" value="ECO:0007669"/>
    <property type="project" value="InterPro"/>
</dbReference>
<comment type="similarity">
    <text evidence="1">Belongs to the peptidase S28 family.</text>
</comment>
<dbReference type="Proteomes" id="UP000629468">
    <property type="component" value="Unassembled WGS sequence"/>
</dbReference>
<evidence type="ECO:0000313" key="7">
    <source>
        <dbReference type="Proteomes" id="UP000629468"/>
    </source>
</evidence>
<evidence type="ECO:0000313" key="6">
    <source>
        <dbReference type="EMBL" id="KAF7770229.1"/>
    </source>
</evidence>
<keyword evidence="3" id="KW-0732">Signal</keyword>
<dbReference type="SUPFAM" id="SSF53474">
    <property type="entry name" value="alpha/beta-Hydrolases"/>
    <property type="match status" value="1"/>
</dbReference>